<organism evidence="6 7">
    <name type="scientific">Meloidogyne javanica</name>
    <name type="common">Root-knot nematode worm</name>
    <dbReference type="NCBI Taxonomy" id="6303"/>
    <lineage>
        <taxon>Eukaryota</taxon>
        <taxon>Metazoa</taxon>
        <taxon>Ecdysozoa</taxon>
        <taxon>Nematoda</taxon>
        <taxon>Chromadorea</taxon>
        <taxon>Rhabditida</taxon>
        <taxon>Tylenchina</taxon>
        <taxon>Tylenchomorpha</taxon>
        <taxon>Tylenchoidea</taxon>
        <taxon>Meloidogynidae</taxon>
        <taxon>Meloidogyninae</taxon>
        <taxon>Meloidogyne</taxon>
        <taxon>Meloidogyne incognita group</taxon>
    </lineage>
</organism>
<keyword evidence="3" id="KW-0677">Repeat</keyword>
<feature type="coiled-coil region" evidence="5">
    <location>
        <begin position="90"/>
        <end position="145"/>
    </location>
</feature>
<evidence type="ECO:0000256" key="5">
    <source>
        <dbReference type="SAM" id="Coils"/>
    </source>
</evidence>
<keyword evidence="5" id="KW-0175">Coiled coil</keyword>
<keyword evidence="6" id="KW-1185">Reference proteome</keyword>
<dbReference type="GO" id="GO:0005737">
    <property type="term" value="C:cytoplasm"/>
    <property type="evidence" value="ECO:0007669"/>
    <property type="project" value="UniProtKB-SubCell"/>
</dbReference>
<keyword evidence="2" id="KW-0963">Cytoplasm</keyword>
<dbReference type="GO" id="GO:0019894">
    <property type="term" value="F:kinesin binding"/>
    <property type="evidence" value="ECO:0007669"/>
    <property type="project" value="TreeGrafter"/>
</dbReference>
<dbReference type="PANTHER" id="PTHR45783">
    <property type="entry name" value="KINESIN LIGHT CHAIN"/>
    <property type="match status" value="1"/>
</dbReference>
<comment type="subcellular location">
    <subcellularLocation>
        <location evidence="1">Cytoplasm</location>
    </subcellularLocation>
</comment>
<evidence type="ECO:0000256" key="1">
    <source>
        <dbReference type="ARBA" id="ARBA00004496"/>
    </source>
</evidence>
<dbReference type="Proteomes" id="UP000887561">
    <property type="component" value="Unplaced"/>
</dbReference>
<evidence type="ECO:0000256" key="3">
    <source>
        <dbReference type="ARBA" id="ARBA00022737"/>
    </source>
</evidence>
<evidence type="ECO:0000313" key="7">
    <source>
        <dbReference type="WBParaSite" id="scaffold859_cov143.g1956"/>
    </source>
</evidence>
<reference evidence="7" key="1">
    <citation type="submission" date="2022-11" db="UniProtKB">
        <authorList>
            <consortium name="WormBaseParasite"/>
        </authorList>
    </citation>
    <scope>IDENTIFICATION</scope>
</reference>
<proteinExistence type="predicted"/>
<keyword evidence="4" id="KW-0802">TPR repeat</keyword>
<dbReference type="GO" id="GO:0007018">
    <property type="term" value="P:microtubule-based movement"/>
    <property type="evidence" value="ECO:0007669"/>
    <property type="project" value="TreeGrafter"/>
</dbReference>
<evidence type="ECO:0000313" key="6">
    <source>
        <dbReference type="Proteomes" id="UP000887561"/>
    </source>
</evidence>
<evidence type="ECO:0000256" key="2">
    <source>
        <dbReference type="ARBA" id="ARBA00022490"/>
    </source>
</evidence>
<name>A0A915N653_MELJA</name>
<evidence type="ECO:0000256" key="4">
    <source>
        <dbReference type="ARBA" id="ARBA00022803"/>
    </source>
</evidence>
<dbReference type="InterPro" id="IPR002151">
    <property type="entry name" value="Kinesin_light"/>
</dbReference>
<accession>A0A915N653</accession>
<dbReference type="PANTHER" id="PTHR45783:SF3">
    <property type="entry name" value="KINESIN LIGHT CHAIN"/>
    <property type="match status" value="1"/>
</dbReference>
<dbReference type="WBParaSite" id="scaffold859_cov143.g1956">
    <property type="protein sequence ID" value="scaffold859_cov143.g1956"/>
    <property type="gene ID" value="scaffold859_cov143.g1956"/>
</dbReference>
<protein>
    <submittedName>
        <fullName evidence="7">Uncharacterized protein</fullName>
    </submittedName>
</protein>
<sequence>MCIKGVEDIRPLLEGLQQFNFDLPVDLAVRPQNEIFRNIRVVTQGLDALREHESIKDKLTGGIDLLMLDERQLIDEKTSIVVMVALASHFQNLEAVKQKYKAQVRRLCQENAWIRDELNSTQQQLRTAMQNIAQLEEENKRLKFMNSIKRFDEDLPELADKEGDQAEQQRPASDVHNSTLQELGFGDEQHLKLHLLLMMKFWLLVARML</sequence>
<dbReference type="GO" id="GO:0005871">
    <property type="term" value="C:kinesin complex"/>
    <property type="evidence" value="ECO:0007669"/>
    <property type="project" value="InterPro"/>
</dbReference>
<dbReference type="AlphaFoldDB" id="A0A915N653"/>